<keyword evidence="1" id="KW-0732">Signal</keyword>
<gene>
    <name evidence="2" type="ORF">EZJ43_04850</name>
</gene>
<organism evidence="2 3">
    <name type="scientific">Pedobacter changchengzhani</name>
    <dbReference type="NCBI Taxonomy" id="2529274"/>
    <lineage>
        <taxon>Bacteria</taxon>
        <taxon>Pseudomonadati</taxon>
        <taxon>Bacteroidota</taxon>
        <taxon>Sphingobacteriia</taxon>
        <taxon>Sphingobacteriales</taxon>
        <taxon>Sphingobacteriaceae</taxon>
        <taxon>Pedobacter</taxon>
    </lineage>
</organism>
<evidence type="ECO:0000313" key="3">
    <source>
        <dbReference type="Proteomes" id="UP000295668"/>
    </source>
</evidence>
<evidence type="ECO:0008006" key="4">
    <source>
        <dbReference type="Google" id="ProtNLM"/>
    </source>
</evidence>
<dbReference type="EMBL" id="SJCY01000002">
    <property type="protein sequence ID" value="TDG37448.1"/>
    <property type="molecule type" value="Genomic_DNA"/>
</dbReference>
<keyword evidence="3" id="KW-1185">Reference proteome</keyword>
<sequence>MTKFLLALIGLSSTLTLSAQNCYSADILYNQTNNKSINIAISNYDLEDGNTFYENAEEAEHKGDFNTALTLFGKAAFEYNVVRNLNRYAQCVTKMSQMHYQLGRFIDAEQILLNVALKSYSKLSNRVGVMDTYSRLGKVYLAMNKTTQSLWFYSQQGILAQRLNNNNSYIESILGIVSVKIKKRDFTLAKRDLNRVEFLARSIKSTQYAGQVSDARSLIDARTTALKK</sequence>
<proteinExistence type="predicted"/>
<name>A0A4R5MP30_9SPHI</name>
<reference evidence="2 3" key="1">
    <citation type="submission" date="2019-02" db="EMBL/GenBank/DDBJ databases">
        <title>Pedobacter sp. nov., a novel speices isolated from soil of pinguins habitat in Antarcitica.</title>
        <authorList>
            <person name="He R.-H."/>
        </authorList>
    </citation>
    <scope>NUCLEOTIDE SEQUENCE [LARGE SCALE GENOMIC DNA]</scope>
    <source>
        <strain evidence="2 3">E01020</strain>
    </source>
</reference>
<protein>
    <recommendedName>
        <fullName evidence="4">Tetratricopeptide repeat protein</fullName>
    </recommendedName>
</protein>
<evidence type="ECO:0000313" key="2">
    <source>
        <dbReference type="EMBL" id="TDG37448.1"/>
    </source>
</evidence>
<dbReference type="Proteomes" id="UP000295668">
    <property type="component" value="Unassembled WGS sequence"/>
</dbReference>
<dbReference type="Gene3D" id="1.25.40.10">
    <property type="entry name" value="Tetratricopeptide repeat domain"/>
    <property type="match status" value="1"/>
</dbReference>
<dbReference type="SUPFAM" id="SSF48452">
    <property type="entry name" value="TPR-like"/>
    <property type="match status" value="1"/>
</dbReference>
<comment type="caution">
    <text evidence="2">The sequence shown here is derived from an EMBL/GenBank/DDBJ whole genome shotgun (WGS) entry which is preliminary data.</text>
</comment>
<dbReference type="RefSeq" id="WP_133261541.1">
    <property type="nucleotide sequence ID" value="NZ_SJCY01000002.1"/>
</dbReference>
<dbReference type="InterPro" id="IPR011990">
    <property type="entry name" value="TPR-like_helical_dom_sf"/>
</dbReference>
<feature type="chain" id="PRO_5020185678" description="Tetratricopeptide repeat protein" evidence="1">
    <location>
        <begin position="20"/>
        <end position="228"/>
    </location>
</feature>
<accession>A0A4R5MP30</accession>
<feature type="signal peptide" evidence="1">
    <location>
        <begin position="1"/>
        <end position="19"/>
    </location>
</feature>
<dbReference type="OrthoDB" id="754538at2"/>
<dbReference type="AlphaFoldDB" id="A0A4R5MP30"/>
<evidence type="ECO:0000256" key="1">
    <source>
        <dbReference type="SAM" id="SignalP"/>
    </source>
</evidence>